<keyword evidence="4" id="KW-0862">Zinc</keyword>
<comment type="subcellular location">
    <subcellularLocation>
        <location evidence="1">Nucleus</location>
    </subcellularLocation>
</comment>
<feature type="region of interest" description="Disordered" evidence="6">
    <location>
        <begin position="298"/>
        <end position="326"/>
    </location>
</feature>
<keyword evidence="9" id="KW-1185">Reference proteome</keyword>
<evidence type="ECO:0000256" key="1">
    <source>
        <dbReference type="ARBA" id="ARBA00004123"/>
    </source>
</evidence>
<evidence type="ECO:0000256" key="6">
    <source>
        <dbReference type="SAM" id="MobiDB-lite"/>
    </source>
</evidence>
<dbReference type="Proteomes" id="UP001465755">
    <property type="component" value="Unassembled WGS sequence"/>
</dbReference>
<evidence type="ECO:0000256" key="4">
    <source>
        <dbReference type="ARBA" id="ARBA00022833"/>
    </source>
</evidence>
<feature type="compositionally biased region" description="Basic and acidic residues" evidence="6">
    <location>
        <begin position="307"/>
        <end position="326"/>
    </location>
</feature>
<dbReference type="PANTHER" id="PTHR46481">
    <property type="entry name" value="ZINC FINGER BED DOMAIN-CONTAINING PROTEIN 4"/>
    <property type="match status" value="1"/>
</dbReference>
<reference evidence="8 9" key="1">
    <citation type="journal article" date="2024" name="Nat. Commun.">
        <title>Phylogenomics reveals the evolutionary origins of lichenization in chlorophyte algae.</title>
        <authorList>
            <person name="Puginier C."/>
            <person name="Libourel C."/>
            <person name="Otte J."/>
            <person name="Skaloud P."/>
            <person name="Haon M."/>
            <person name="Grisel S."/>
            <person name="Petersen M."/>
            <person name="Berrin J.G."/>
            <person name="Delaux P.M."/>
            <person name="Dal Grande F."/>
            <person name="Keller J."/>
        </authorList>
    </citation>
    <scope>NUCLEOTIDE SEQUENCE [LARGE SCALE GENOMIC DNA]</scope>
    <source>
        <strain evidence="8 9">SAG 2036</strain>
    </source>
</reference>
<dbReference type="Pfam" id="PF04937">
    <property type="entry name" value="DUF659"/>
    <property type="match status" value="1"/>
</dbReference>
<organism evidence="8 9">
    <name type="scientific">Symbiochloris irregularis</name>
    <dbReference type="NCBI Taxonomy" id="706552"/>
    <lineage>
        <taxon>Eukaryota</taxon>
        <taxon>Viridiplantae</taxon>
        <taxon>Chlorophyta</taxon>
        <taxon>core chlorophytes</taxon>
        <taxon>Trebouxiophyceae</taxon>
        <taxon>Trebouxiales</taxon>
        <taxon>Trebouxiaceae</taxon>
        <taxon>Symbiochloris</taxon>
    </lineage>
</organism>
<dbReference type="InterPro" id="IPR007021">
    <property type="entry name" value="DUF659"/>
</dbReference>
<dbReference type="PANTHER" id="PTHR46481:SF10">
    <property type="entry name" value="ZINC FINGER BED DOMAIN-CONTAINING PROTEIN 39"/>
    <property type="match status" value="1"/>
</dbReference>
<dbReference type="GO" id="GO:0005634">
    <property type="term" value="C:nucleus"/>
    <property type="evidence" value="ECO:0007669"/>
    <property type="project" value="UniProtKB-SubCell"/>
</dbReference>
<evidence type="ECO:0000259" key="7">
    <source>
        <dbReference type="Pfam" id="PF04937"/>
    </source>
</evidence>
<evidence type="ECO:0000313" key="8">
    <source>
        <dbReference type="EMBL" id="KAK9786171.1"/>
    </source>
</evidence>
<keyword evidence="2" id="KW-0479">Metal-binding</keyword>
<dbReference type="GO" id="GO:0008270">
    <property type="term" value="F:zinc ion binding"/>
    <property type="evidence" value="ECO:0007669"/>
    <property type="project" value="UniProtKB-KW"/>
</dbReference>
<name>A0AAW1NGT3_9CHLO</name>
<keyword evidence="5" id="KW-0539">Nucleus</keyword>
<comment type="caution">
    <text evidence="8">The sequence shown here is derived from an EMBL/GenBank/DDBJ whole genome shotgun (WGS) entry which is preliminary data.</text>
</comment>
<dbReference type="InterPro" id="IPR012337">
    <property type="entry name" value="RNaseH-like_sf"/>
</dbReference>
<proteinExistence type="predicted"/>
<dbReference type="SUPFAM" id="SSF53098">
    <property type="entry name" value="Ribonuclease H-like"/>
    <property type="match status" value="1"/>
</dbReference>
<sequence length="467" mass="51096">MCGLCFSVVTKPSFQTFVDNLCPGVKLAGRTALSTTHLAREAAMVDLYQQGILEKAEHITITLDGWSNIRMQSVYTVLAILPDRTSMMLQSLDFSQVKHTGQFISGKLVELINKIGAAKVIAINTDHASNMASARKLTSGKAGFTHIINLRCMMHAISLAIGSIMGHAWANGWITQAQRLVSYIRSSHLPLSTLSDVAKQQGIRTGLSTSNATRFTSVHMMIVSILKLAASVPSTFFQHCLDAYNTRFQEINTPLMRLTLFLHPFYRKAISTRYDFNTLCQTAADLWKSCRHPPRLYAPKSRLRHSHRDDQDQIARPEQRGGPDLRAGKVRAVEEGAGLTTQGPFDLGSELPTLPQDHEFIFSEPVAHKIATDGTMDLMDDSELSQTLKAFYEDGLQDKAPTCTDALGCADVLSAADFDLGSNLLVQLPELVAEGAGPAEPDPGDYTGDDFDTHDLVNSMLGAATNL</sequence>
<evidence type="ECO:0000313" key="9">
    <source>
        <dbReference type="Proteomes" id="UP001465755"/>
    </source>
</evidence>
<evidence type="ECO:0000256" key="3">
    <source>
        <dbReference type="ARBA" id="ARBA00022771"/>
    </source>
</evidence>
<accession>A0AAW1NGT3</accession>
<keyword evidence="3" id="KW-0863">Zinc-finger</keyword>
<dbReference type="AlphaFoldDB" id="A0AAW1NGT3"/>
<gene>
    <name evidence="8" type="ORF">WJX73_009138</name>
</gene>
<feature type="domain" description="DUF659" evidence="7">
    <location>
        <begin position="32"/>
        <end position="179"/>
    </location>
</feature>
<evidence type="ECO:0000256" key="5">
    <source>
        <dbReference type="ARBA" id="ARBA00023242"/>
    </source>
</evidence>
<evidence type="ECO:0000256" key="2">
    <source>
        <dbReference type="ARBA" id="ARBA00022723"/>
    </source>
</evidence>
<dbReference type="EMBL" id="JALJOQ010000280">
    <property type="protein sequence ID" value="KAK9786171.1"/>
    <property type="molecule type" value="Genomic_DNA"/>
</dbReference>
<dbReference type="InterPro" id="IPR052035">
    <property type="entry name" value="ZnF_BED_domain_contain"/>
</dbReference>
<protein>
    <recommendedName>
        <fullName evidence="7">DUF659 domain-containing protein</fullName>
    </recommendedName>
</protein>